<name>A0A919JU03_9ACTN</name>
<dbReference type="PANTHER" id="PTHR46082:SF6">
    <property type="entry name" value="AAA+ ATPASE DOMAIN-CONTAINING PROTEIN-RELATED"/>
    <property type="match status" value="1"/>
</dbReference>
<keyword evidence="4" id="KW-1185">Reference proteome</keyword>
<dbReference type="AlphaFoldDB" id="A0A919JU03"/>
<dbReference type="Pfam" id="PF25000">
    <property type="entry name" value="DUF7779"/>
    <property type="match status" value="1"/>
</dbReference>
<dbReference type="Proteomes" id="UP000636960">
    <property type="component" value="Unassembled WGS sequence"/>
</dbReference>
<evidence type="ECO:0000259" key="1">
    <source>
        <dbReference type="Pfam" id="PF00931"/>
    </source>
</evidence>
<evidence type="ECO:0000313" key="3">
    <source>
        <dbReference type="EMBL" id="GIE94770.1"/>
    </source>
</evidence>
<protein>
    <recommendedName>
        <fullName evidence="5">NB-ARC domain-containing protein</fullName>
    </recommendedName>
</protein>
<dbReference type="InterPro" id="IPR002182">
    <property type="entry name" value="NB-ARC"/>
</dbReference>
<dbReference type="SUPFAM" id="SSF52540">
    <property type="entry name" value="P-loop containing nucleoside triphosphate hydrolases"/>
    <property type="match status" value="1"/>
</dbReference>
<dbReference type="InterPro" id="IPR027417">
    <property type="entry name" value="P-loop_NTPase"/>
</dbReference>
<accession>A0A919JU03</accession>
<evidence type="ECO:0000313" key="4">
    <source>
        <dbReference type="Proteomes" id="UP000636960"/>
    </source>
</evidence>
<comment type="caution">
    <text evidence="3">The sequence shown here is derived from an EMBL/GenBank/DDBJ whole genome shotgun (WGS) entry which is preliminary data.</text>
</comment>
<dbReference type="Gene3D" id="1.25.40.10">
    <property type="entry name" value="Tetratricopeptide repeat domain"/>
    <property type="match status" value="1"/>
</dbReference>
<dbReference type="EMBL" id="BOMV01000018">
    <property type="protein sequence ID" value="GIE94770.1"/>
    <property type="molecule type" value="Genomic_DNA"/>
</dbReference>
<feature type="domain" description="DUF7779" evidence="2">
    <location>
        <begin position="369"/>
        <end position="441"/>
    </location>
</feature>
<dbReference type="InterPro" id="IPR053137">
    <property type="entry name" value="NLR-like"/>
</dbReference>
<proteinExistence type="predicted"/>
<dbReference type="InterPro" id="IPR056681">
    <property type="entry name" value="DUF7779"/>
</dbReference>
<dbReference type="PANTHER" id="PTHR46082">
    <property type="entry name" value="ATP/GTP-BINDING PROTEIN-RELATED"/>
    <property type="match status" value="1"/>
</dbReference>
<reference evidence="3" key="1">
    <citation type="submission" date="2021-01" db="EMBL/GenBank/DDBJ databases">
        <title>Whole genome shotgun sequence of Actinoplanes rishiriensis NBRC 108556.</title>
        <authorList>
            <person name="Komaki H."/>
            <person name="Tamura T."/>
        </authorList>
    </citation>
    <scope>NUCLEOTIDE SEQUENCE</scope>
    <source>
        <strain evidence="3">NBRC 108556</strain>
    </source>
</reference>
<dbReference type="Gene3D" id="3.40.50.300">
    <property type="entry name" value="P-loop containing nucleotide triphosphate hydrolases"/>
    <property type="match status" value="1"/>
</dbReference>
<gene>
    <name evidence="3" type="ORF">Ari01nite_22350</name>
</gene>
<dbReference type="RefSeq" id="WP_203781085.1">
    <property type="nucleotide sequence ID" value="NZ_BOMV01000018.1"/>
</dbReference>
<organism evidence="3 4">
    <name type="scientific">Paractinoplanes rishiriensis</name>
    <dbReference type="NCBI Taxonomy" id="1050105"/>
    <lineage>
        <taxon>Bacteria</taxon>
        <taxon>Bacillati</taxon>
        <taxon>Actinomycetota</taxon>
        <taxon>Actinomycetes</taxon>
        <taxon>Micromonosporales</taxon>
        <taxon>Micromonosporaceae</taxon>
        <taxon>Paractinoplanes</taxon>
    </lineage>
</organism>
<dbReference type="GO" id="GO:0043531">
    <property type="term" value="F:ADP binding"/>
    <property type="evidence" value="ECO:0007669"/>
    <property type="project" value="InterPro"/>
</dbReference>
<sequence>MTTHGDEELARFKQDLGSLRVSVGNPPNSWFRPYPHSLARSTLHDLLTGPRKPRWVTVELFLTACENYARTDPGRWPDDPEGLVRSAWLARYVRLSGAPGQRPAEDVAAPADRRRIGVVPQPAGGYQDRGLSVTFDSPGPRQHVLTGLGGVGKTQIAASLARRLWAAEQIDDLIWVEAGSRDRILNAYRLAWEGIGEPQDDDEQAAGSFLTWLETTDRRWLVVLDDLADPAHLRGLWPPVTPTGRTVVTTRRTDAALSSDGRTMVRIHSFARSEALNYVRAKLSGRPELGVGADGLVAELGGLPLALAQAVVYQLDLELSCSDYLARLRRQPLRNAAPETLPDDQPAALTATWALSLRHADGLRPAGLATPVLRIAALLDPNGIPENVFTTAAVTAALGIGADDARDALRCLRRVSLIDIDPADQGWIRVHALVQRVTREETPAGLLGKLRRATADALVELLPGAAGDRQRLARLHANAATLIDGDDGTLYPGGVHRLVFETGRSLARSGSVEAAIGHFARAGETAAGHLGADHTDVLELRLEETYRLGIAEYYDDAATRTASLIDDCERVLGHAHQHTLDARLYRARWTGHTGAAAAIPLLTELTAELTELLGAQHDMTLTARNDLAFFRGEAGDASGAAEEFRLLAADRQALHGPRAEHTLISRNGYGVWLGKAGRVQDAIDVMSEVCADCAAALGADHQYTLGSRGNLVVLLGRRDGPAAHLAELAGIHARLLELYGDRHRQTSKFEAILRDWRQLGTG</sequence>
<dbReference type="InterPro" id="IPR011990">
    <property type="entry name" value="TPR-like_helical_dom_sf"/>
</dbReference>
<feature type="domain" description="NB-ARC" evidence="1">
    <location>
        <begin position="144"/>
        <end position="279"/>
    </location>
</feature>
<evidence type="ECO:0008006" key="5">
    <source>
        <dbReference type="Google" id="ProtNLM"/>
    </source>
</evidence>
<evidence type="ECO:0000259" key="2">
    <source>
        <dbReference type="Pfam" id="PF25000"/>
    </source>
</evidence>
<dbReference type="Pfam" id="PF00931">
    <property type="entry name" value="NB-ARC"/>
    <property type="match status" value="1"/>
</dbReference>